<evidence type="ECO:0000313" key="2">
    <source>
        <dbReference type="EnsemblMetazoa" id="AAEL004960-PA"/>
    </source>
</evidence>
<dbReference type="OrthoDB" id="7759661at2759"/>
<protein>
    <submittedName>
        <fullName evidence="2">Uncharacterized protein</fullName>
    </submittedName>
</protein>
<evidence type="ECO:0000313" key="3">
    <source>
        <dbReference type="Proteomes" id="UP000008820"/>
    </source>
</evidence>
<feature type="region of interest" description="Disordered" evidence="1">
    <location>
        <begin position="76"/>
        <end position="106"/>
    </location>
</feature>
<proteinExistence type="predicted"/>
<dbReference type="VEuPathDB" id="VectorBase:AAEL004960"/>
<reference evidence="2 3" key="1">
    <citation type="submission" date="2017-06" db="EMBL/GenBank/DDBJ databases">
        <title>Aedes aegypti genome working group (AGWG) sequencing and assembly.</title>
        <authorList>
            <consortium name="Aedes aegypti Genome Working Group (AGWG)"/>
            <person name="Matthews B.J."/>
        </authorList>
    </citation>
    <scope>NUCLEOTIDE SEQUENCE [LARGE SCALE GENOMIC DNA]</scope>
    <source>
        <strain evidence="2 3">LVP_AGWG</strain>
    </source>
</reference>
<evidence type="ECO:0000256" key="1">
    <source>
        <dbReference type="SAM" id="MobiDB-lite"/>
    </source>
</evidence>
<accession>A0A1S4F951</accession>
<feature type="region of interest" description="Disordered" evidence="1">
    <location>
        <begin position="113"/>
        <end position="132"/>
    </location>
</feature>
<gene>
    <name evidence="2" type="primary">5565732</name>
</gene>
<name>A0A1S4F951_AEDAE</name>
<dbReference type="AlphaFoldDB" id="A0A1S4F951"/>
<reference evidence="2" key="2">
    <citation type="submission" date="2020-05" db="UniProtKB">
        <authorList>
            <consortium name="EnsemblMetazoa"/>
        </authorList>
    </citation>
    <scope>IDENTIFICATION</scope>
    <source>
        <strain evidence="2">LVP_AGWG</strain>
    </source>
</reference>
<dbReference type="Proteomes" id="UP000008820">
    <property type="component" value="Chromosome 3"/>
</dbReference>
<feature type="compositionally biased region" description="Low complexity" evidence="1">
    <location>
        <begin position="116"/>
        <end position="132"/>
    </location>
</feature>
<dbReference type="EnsemblMetazoa" id="AAEL004960-RA">
    <property type="protein sequence ID" value="AAEL004960-PA"/>
    <property type="gene ID" value="AAEL004960"/>
</dbReference>
<dbReference type="InParanoid" id="A0A1S4F951"/>
<sequence>MEDDLNHLSDRIIDNLDKFNRILKSAGLESKLLSNPDLPDRLLKLSQQEWTPGSDARSADPSDRLAAEDIDSIFSKIRHRPLPGSGSSRGVNRAPSQKKAIPLQQSRILNETNLAGSPSGSLTDLSDSGGSSKQVRTIDVEALVKSLKQSLQAMGQIENRPLEAIDFERVERYNRRECVKVRDAIRDVELMVQDLERYVASVRNGDEDRSELVSETLVSRLRDLSETMSQVIFIKNNEYIPDMSKWTAIGSFPLAECLDDVNENIRRKKLYQ</sequence>
<keyword evidence="3" id="KW-1185">Reference proteome</keyword>
<organism evidence="2 3">
    <name type="scientific">Aedes aegypti</name>
    <name type="common">Yellowfever mosquito</name>
    <name type="synonym">Culex aegypti</name>
    <dbReference type="NCBI Taxonomy" id="7159"/>
    <lineage>
        <taxon>Eukaryota</taxon>
        <taxon>Metazoa</taxon>
        <taxon>Ecdysozoa</taxon>
        <taxon>Arthropoda</taxon>
        <taxon>Hexapoda</taxon>
        <taxon>Insecta</taxon>
        <taxon>Pterygota</taxon>
        <taxon>Neoptera</taxon>
        <taxon>Endopterygota</taxon>
        <taxon>Diptera</taxon>
        <taxon>Nematocera</taxon>
        <taxon>Culicoidea</taxon>
        <taxon>Culicidae</taxon>
        <taxon>Culicinae</taxon>
        <taxon>Aedini</taxon>
        <taxon>Aedes</taxon>
        <taxon>Stegomyia</taxon>
    </lineage>
</organism>